<dbReference type="RefSeq" id="WP_039586617.1">
    <property type="nucleotide sequence ID" value="NZ_JAWLKH010000007.1"/>
</dbReference>
<name>A0AAE4U891_9ACTN</name>
<sequence>MSDPGFTPATDAQIALALAQADGALAAAGHYLDPADRAASDAEIPAAMRGEQSFDDAVAAGLARITGKDPA</sequence>
<evidence type="ECO:0000313" key="2">
    <source>
        <dbReference type="Proteomes" id="UP001185922"/>
    </source>
</evidence>
<gene>
    <name evidence="1" type="ORF">R3Q15_09525</name>
</gene>
<comment type="caution">
    <text evidence="1">The sequence shown here is derived from an EMBL/GenBank/DDBJ whole genome shotgun (WGS) entry which is preliminary data.</text>
</comment>
<protein>
    <recommendedName>
        <fullName evidence="3">Antitoxin VbhA domain-containing protein</fullName>
    </recommendedName>
</protein>
<proteinExistence type="predicted"/>
<evidence type="ECO:0008006" key="3">
    <source>
        <dbReference type="Google" id="ProtNLM"/>
    </source>
</evidence>
<reference evidence="1" key="1">
    <citation type="submission" date="2023-10" db="EMBL/GenBank/DDBJ databases">
        <title>Development of a sustainable strategy for remediation of hydrocarbon-contaminated territories based on the waste exchange concept.</title>
        <authorList>
            <person name="Krivoruchko A."/>
        </authorList>
    </citation>
    <scope>NUCLEOTIDE SEQUENCE</scope>
    <source>
        <strain evidence="1">IEGM 1279</strain>
    </source>
</reference>
<dbReference type="AlphaFoldDB" id="A0AAE4U891"/>
<dbReference type="EMBL" id="JAWLKH010000007">
    <property type="protein sequence ID" value="MDV6312121.1"/>
    <property type="molecule type" value="Genomic_DNA"/>
</dbReference>
<organism evidence="1 2">
    <name type="scientific">Gordonia amicalis</name>
    <dbReference type="NCBI Taxonomy" id="89053"/>
    <lineage>
        <taxon>Bacteria</taxon>
        <taxon>Bacillati</taxon>
        <taxon>Actinomycetota</taxon>
        <taxon>Actinomycetes</taxon>
        <taxon>Mycobacteriales</taxon>
        <taxon>Gordoniaceae</taxon>
        <taxon>Gordonia</taxon>
    </lineage>
</organism>
<evidence type="ECO:0000313" key="1">
    <source>
        <dbReference type="EMBL" id="MDV6312121.1"/>
    </source>
</evidence>
<dbReference type="Proteomes" id="UP001185922">
    <property type="component" value="Unassembled WGS sequence"/>
</dbReference>
<accession>A0AAE4U891</accession>